<dbReference type="PANTHER" id="PTHR37984:SF5">
    <property type="entry name" value="PROTEIN NYNRIN-LIKE"/>
    <property type="match status" value="1"/>
</dbReference>
<sequence>MPVCINYEAVNGLDIQSRVNMKGVSTRNYKANNEACCSDAMVQRWSIALSVHDYTVQYRSAKQIQHDEYISGQSCWWSEINSDTCRIANNCEKYHKSRNQRSKLSPWTASSEAWRKIHPDYCGPFLGQYYALVIIDSVSEWPEVYHNFNKF</sequence>
<accession>A0A922LPY6</accession>
<reference evidence="1" key="3">
    <citation type="submission" date="2021-06" db="EMBL/GenBank/DDBJ databases">
        <title>Chromosome-level genome assembly for S. haematobium.</title>
        <authorList>
            <person name="Stroehlein A.J."/>
        </authorList>
    </citation>
    <scope>NUCLEOTIDE SEQUENCE</scope>
</reference>
<dbReference type="Proteomes" id="UP000471633">
    <property type="component" value="Unassembled WGS sequence"/>
</dbReference>
<dbReference type="AlphaFoldDB" id="A0A922LPY6"/>
<protein>
    <submittedName>
        <fullName evidence="1">Uncharacterized protein</fullName>
    </submittedName>
</protein>
<reference evidence="1" key="2">
    <citation type="journal article" date="2019" name="Gigascience">
        <title>High-quality Schistosoma haematobium genome achieved by single-molecule and long-range sequencing.</title>
        <authorList>
            <person name="Stroehlein A.J."/>
            <person name="Korhonen P.K."/>
            <person name="Chong T.M."/>
            <person name="Lim Y.L."/>
            <person name="Chan K.G."/>
            <person name="Webster B."/>
            <person name="Rollinson D."/>
            <person name="Brindley P.J."/>
            <person name="Gasser R.B."/>
            <person name="Young N.D."/>
        </authorList>
    </citation>
    <scope>NUCLEOTIDE SEQUENCE</scope>
</reference>
<organism evidence="1 2">
    <name type="scientific">Schistosoma haematobium</name>
    <name type="common">Blood fluke</name>
    <dbReference type="NCBI Taxonomy" id="6185"/>
    <lineage>
        <taxon>Eukaryota</taxon>
        <taxon>Metazoa</taxon>
        <taxon>Spiralia</taxon>
        <taxon>Lophotrochozoa</taxon>
        <taxon>Platyhelminthes</taxon>
        <taxon>Trematoda</taxon>
        <taxon>Digenea</taxon>
        <taxon>Strigeidida</taxon>
        <taxon>Schistosomatoidea</taxon>
        <taxon>Schistosomatidae</taxon>
        <taxon>Schistosoma</taxon>
    </lineage>
</organism>
<dbReference type="RefSeq" id="XP_051071246.1">
    <property type="nucleotide sequence ID" value="XM_051211208.1"/>
</dbReference>
<keyword evidence="2" id="KW-1185">Reference proteome</keyword>
<reference evidence="1" key="1">
    <citation type="journal article" date="2012" name="Nat. Genet.">
        <title>Whole-genome sequence of Schistosoma haematobium.</title>
        <authorList>
            <person name="Young N.D."/>
            <person name="Jex A.R."/>
            <person name="Li B."/>
            <person name="Liu S."/>
            <person name="Yang L."/>
            <person name="Xiong Z."/>
            <person name="Li Y."/>
            <person name="Cantacessi C."/>
            <person name="Hall R.S."/>
            <person name="Xu X."/>
            <person name="Chen F."/>
            <person name="Wu X."/>
            <person name="Zerlotini A."/>
            <person name="Oliveira G."/>
            <person name="Hofmann A."/>
            <person name="Zhang G."/>
            <person name="Fang X."/>
            <person name="Kang Y."/>
            <person name="Campbell B.E."/>
            <person name="Loukas A."/>
            <person name="Ranganathan S."/>
            <person name="Rollinson D."/>
            <person name="Rinaldi G."/>
            <person name="Brindley P.J."/>
            <person name="Yang H."/>
            <person name="Wang J."/>
            <person name="Wang J."/>
            <person name="Gasser R.B."/>
        </authorList>
    </citation>
    <scope>NUCLEOTIDE SEQUENCE</scope>
</reference>
<comment type="caution">
    <text evidence="1">The sequence shown here is derived from an EMBL/GenBank/DDBJ whole genome shotgun (WGS) entry which is preliminary data.</text>
</comment>
<dbReference type="GeneID" id="75577091"/>
<gene>
    <name evidence="1" type="ORF">MS3_00003414</name>
</gene>
<dbReference type="CTD" id="75577091"/>
<reference evidence="1" key="4">
    <citation type="journal article" date="2022" name="PLoS Pathog.">
        <title>Chromosome-level genome of Schistosoma haematobium underpins genome-wide explorations of molecular variation.</title>
        <authorList>
            <person name="Stroehlein A.J."/>
            <person name="Korhonen P.K."/>
            <person name="Lee V.V."/>
            <person name="Ralph S.A."/>
            <person name="Mentink-Kane M."/>
            <person name="You H."/>
            <person name="McManus D.P."/>
            <person name="Tchuente L.T."/>
            <person name="Stothard J.R."/>
            <person name="Kaur P."/>
            <person name="Dudchenko O."/>
            <person name="Aiden E.L."/>
            <person name="Yang B."/>
            <person name="Yang H."/>
            <person name="Emery A.M."/>
            <person name="Webster B.L."/>
            <person name="Brindley P.J."/>
            <person name="Rollinson D."/>
            <person name="Chang B.C.H."/>
            <person name="Gasser R.B."/>
            <person name="Young N.D."/>
        </authorList>
    </citation>
    <scope>NUCLEOTIDE SEQUENCE</scope>
</reference>
<dbReference type="KEGG" id="shx:MS3_00003414"/>
<dbReference type="InterPro" id="IPR050951">
    <property type="entry name" value="Retrovirus_Pol_polyprotein"/>
</dbReference>
<evidence type="ECO:0000313" key="2">
    <source>
        <dbReference type="Proteomes" id="UP000471633"/>
    </source>
</evidence>
<dbReference type="PANTHER" id="PTHR37984">
    <property type="entry name" value="PROTEIN CBG26694"/>
    <property type="match status" value="1"/>
</dbReference>
<evidence type="ECO:0000313" key="1">
    <source>
        <dbReference type="EMBL" id="KAH9590935.1"/>
    </source>
</evidence>
<dbReference type="EMBL" id="AMPZ03000002">
    <property type="protein sequence ID" value="KAH9590935.1"/>
    <property type="molecule type" value="Genomic_DNA"/>
</dbReference>
<name>A0A922LPY6_SCHHA</name>
<proteinExistence type="predicted"/>